<sequence>MAAESKDSDSGFSVDDVLDVLGGVAEWSDDGSTVVVRDSSWDGRTFEVRLPGAVTYLASFASGPLDARPEAKSDAISYFDLDILEFAGTTRRDGDPIIIDESGPRLTINVPNVYPPGVLEGTAEIFAIDPSQD</sequence>
<proteinExistence type="predicted"/>
<evidence type="ECO:0000313" key="1">
    <source>
        <dbReference type="EMBL" id="QNL95313.1"/>
    </source>
</evidence>
<protein>
    <submittedName>
        <fullName evidence="1">Uncharacterized protein</fullName>
    </submittedName>
</protein>
<evidence type="ECO:0000313" key="2">
    <source>
        <dbReference type="Proteomes" id="UP000515871"/>
    </source>
</evidence>
<name>A0ABX6SV89_9ACTN</name>
<dbReference type="Proteomes" id="UP000515871">
    <property type="component" value="Chromosome"/>
</dbReference>
<gene>
    <name evidence="1" type="ORF">H9L21_05110</name>
</gene>
<dbReference type="EMBL" id="CP060587">
    <property type="protein sequence ID" value="QNL95313.1"/>
    <property type="molecule type" value="Genomic_DNA"/>
</dbReference>
<organism evidence="1 2">
    <name type="scientific">Aeromicrobium senzhongii</name>
    <dbReference type="NCBI Taxonomy" id="2663859"/>
    <lineage>
        <taxon>Bacteria</taxon>
        <taxon>Bacillati</taxon>
        <taxon>Actinomycetota</taxon>
        <taxon>Actinomycetes</taxon>
        <taxon>Propionibacteriales</taxon>
        <taxon>Nocardioidaceae</taxon>
        <taxon>Aeromicrobium</taxon>
    </lineage>
</organism>
<dbReference type="RefSeq" id="WP_154595410.1">
    <property type="nucleotide sequence ID" value="NZ_CP060587.1"/>
</dbReference>
<keyword evidence="2" id="KW-1185">Reference proteome</keyword>
<accession>A0ABX6SV89</accession>
<reference evidence="1 2" key="1">
    <citation type="submission" date="2020-08" db="EMBL/GenBank/DDBJ databases">
        <title>Novel species in genus Aeromicrobium.</title>
        <authorList>
            <person name="Zhang G."/>
        </authorList>
    </citation>
    <scope>NUCLEOTIDE SEQUENCE [LARGE SCALE GENOMIC DNA]</scope>
    <source>
        <strain evidence="2">zg-629</strain>
    </source>
</reference>